<name>A0A1L9Q448_ASPVE</name>
<keyword evidence="8" id="KW-1185">Reference proteome</keyword>
<feature type="transmembrane region" description="Helical" evidence="5">
    <location>
        <begin position="20"/>
        <end position="44"/>
    </location>
</feature>
<dbReference type="VEuPathDB" id="FungiDB:ASPVEDRAFT_402492"/>
<protein>
    <recommendedName>
        <fullName evidence="6">Fatty acid hydroxylase domain-containing protein</fullName>
    </recommendedName>
</protein>
<evidence type="ECO:0000256" key="4">
    <source>
        <dbReference type="ARBA" id="ARBA00023136"/>
    </source>
</evidence>
<comment type="subcellular location">
    <subcellularLocation>
        <location evidence="1">Membrane</location>
    </subcellularLocation>
</comment>
<reference evidence="8" key="1">
    <citation type="journal article" date="2017" name="Genome Biol.">
        <title>Comparative genomics reveals high biological diversity and specific adaptations in the industrially and medically important fungal genus Aspergillus.</title>
        <authorList>
            <person name="de Vries R.P."/>
            <person name="Riley R."/>
            <person name="Wiebenga A."/>
            <person name="Aguilar-Osorio G."/>
            <person name="Amillis S."/>
            <person name="Uchima C.A."/>
            <person name="Anderluh G."/>
            <person name="Asadollahi M."/>
            <person name="Askin M."/>
            <person name="Barry K."/>
            <person name="Battaglia E."/>
            <person name="Bayram O."/>
            <person name="Benocci T."/>
            <person name="Braus-Stromeyer S.A."/>
            <person name="Caldana C."/>
            <person name="Canovas D."/>
            <person name="Cerqueira G.C."/>
            <person name="Chen F."/>
            <person name="Chen W."/>
            <person name="Choi C."/>
            <person name="Clum A."/>
            <person name="Dos Santos R.A."/>
            <person name="Damasio A.R."/>
            <person name="Diallinas G."/>
            <person name="Emri T."/>
            <person name="Fekete E."/>
            <person name="Flipphi M."/>
            <person name="Freyberg S."/>
            <person name="Gallo A."/>
            <person name="Gournas C."/>
            <person name="Habgood R."/>
            <person name="Hainaut M."/>
            <person name="Harispe M.L."/>
            <person name="Henrissat B."/>
            <person name="Hilden K.S."/>
            <person name="Hope R."/>
            <person name="Hossain A."/>
            <person name="Karabika E."/>
            <person name="Karaffa L."/>
            <person name="Karanyi Z."/>
            <person name="Krasevec N."/>
            <person name="Kuo A."/>
            <person name="Kusch H."/>
            <person name="LaButti K."/>
            <person name="Lagendijk E.L."/>
            <person name="Lapidus A."/>
            <person name="Levasseur A."/>
            <person name="Lindquist E."/>
            <person name="Lipzen A."/>
            <person name="Logrieco A.F."/>
            <person name="MacCabe A."/>
            <person name="Maekelae M.R."/>
            <person name="Malavazi I."/>
            <person name="Melin P."/>
            <person name="Meyer V."/>
            <person name="Mielnichuk N."/>
            <person name="Miskei M."/>
            <person name="Molnar A.P."/>
            <person name="Mule G."/>
            <person name="Ngan C.Y."/>
            <person name="Orejas M."/>
            <person name="Orosz E."/>
            <person name="Ouedraogo J.P."/>
            <person name="Overkamp K.M."/>
            <person name="Park H.-S."/>
            <person name="Perrone G."/>
            <person name="Piumi F."/>
            <person name="Punt P.J."/>
            <person name="Ram A.F."/>
            <person name="Ramon A."/>
            <person name="Rauscher S."/>
            <person name="Record E."/>
            <person name="Riano-Pachon D.M."/>
            <person name="Robert V."/>
            <person name="Roehrig J."/>
            <person name="Ruller R."/>
            <person name="Salamov A."/>
            <person name="Salih N.S."/>
            <person name="Samson R.A."/>
            <person name="Sandor E."/>
            <person name="Sanguinetti M."/>
            <person name="Schuetze T."/>
            <person name="Sepcic K."/>
            <person name="Shelest E."/>
            <person name="Sherlock G."/>
            <person name="Sophianopoulou V."/>
            <person name="Squina F.M."/>
            <person name="Sun H."/>
            <person name="Susca A."/>
            <person name="Todd R.B."/>
            <person name="Tsang A."/>
            <person name="Unkles S.E."/>
            <person name="van de Wiele N."/>
            <person name="van Rossen-Uffink D."/>
            <person name="Oliveira J.V."/>
            <person name="Vesth T.C."/>
            <person name="Visser J."/>
            <person name="Yu J.-H."/>
            <person name="Zhou M."/>
            <person name="Andersen M.R."/>
            <person name="Archer D.B."/>
            <person name="Baker S.E."/>
            <person name="Benoit I."/>
            <person name="Brakhage A.A."/>
            <person name="Braus G.H."/>
            <person name="Fischer R."/>
            <person name="Frisvad J.C."/>
            <person name="Goldman G.H."/>
            <person name="Houbraken J."/>
            <person name="Oakley B."/>
            <person name="Pocsi I."/>
            <person name="Scazzocchio C."/>
            <person name="Seiboth B."/>
            <person name="vanKuyk P.A."/>
            <person name="Wortman J."/>
            <person name="Dyer P.S."/>
            <person name="Grigoriev I.V."/>
        </authorList>
    </citation>
    <scope>NUCLEOTIDE SEQUENCE [LARGE SCALE GENOMIC DNA]</scope>
    <source>
        <strain evidence="8">CBS 583.65</strain>
    </source>
</reference>
<dbReference type="GeneID" id="63727610"/>
<dbReference type="RefSeq" id="XP_040674299.1">
    <property type="nucleotide sequence ID" value="XM_040812099.1"/>
</dbReference>
<dbReference type="Pfam" id="PF04116">
    <property type="entry name" value="FA_hydroxylase"/>
    <property type="match status" value="1"/>
</dbReference>
<sequence>MASQWSHIVANYSPEYIEIVGTFAIHFCFSWLVSLFFTVVDLSASESMLEKYKIQPISKQATRHALLQYIPSAFQNQVLTTVLHSIKILVLRRVTGRFVGYRIEHKLPSLAEILVDIPLCFLARDFLYYYGHRLLHQAWFYRRFHKQHHKFTTPVAISAEHMHPFEHTLVNILPIFVP</sequence>
<dbReference type="PANTHER" id="PTHR11863">
    <property type="entry name" value="STEROL DESATURASE"/>
    <property type="match status" value="1"/>
</dbReference>
<dbReference type="OrthoDB" id="408954at2759"/>
<feature type="domain" description="Fatty acid hydroxylase" evidence="6">
    <location>
        <begin position="118"/>
        <end position="176"/>
    </location>
</feature>
<dbReference type="GO" id="GO:0008610">
    <property type="term" value="P:lipid biosynthetic process"/>
    <property type="evidence" value="ECO:0007669"/>
    <property type="project" value="InterPro"/>
</dbReference>
<evidence type="ECO:0000256" key="3">
    <source>
        <dbReference type="ARBA" id="ARBA00022989"/>
    </source>
</evidence>
<dbReference type="Proteomes" id="UP000184073">
    <property type="component" value="Unassembled WGS sequence"/>
</dbReference>
<evidence type="ECO:0000256" key="2">
    <source>
        <dbReference type="ARBA" id="ARBA00022692"/>
    </source>
</evidence>
<dbReference type="STRING" id="1036611.A0A1L9Q448"/>
<dbReference type="GO" id="GO:0005506">
    <property type="term" value="F:iron ion binding"/>
    <property type="evidence" value="ECO:0007669"/>
    <property type="project" value="InterPro"/>
</dbReference>
<keyword evidence="3 5" id="KW-1133">Transmembrane helix</keyword>
<keyword evidence="4 5" id="KW-0472">Membrane</keyword>
<gene>
    <name evidence="7" type="ORF">ASPVEDRAFT_402492</name>
</gene>
<evidence type="ECO:0000313" key="8">
    <source>
        <dbReference type="Proteomes" id="UP000184073"/>
    </source>
</evidence>
<keyword evidence="2 5" id="KW-0812">Transmembrane</keyword>
<evidence type="ECO:0000256" key="5">
    <source>
        <dbReference type="SAM" id="Phobius"/>
    </source>
</evidence>
<accession>A0A1L9Q448</accession>
<dbReference type="GO" id="GO:0016020">
    <property type="term" value="C:membrane"/>
    <property type="evidence" value="ECO:0007669"/>
    <property type="project" value="UniProtKB-SubCell"/>
</dbReference>
<dbReference type="EMBL" id="KV878140">
    <property type="protein sequence ID" value="OJJ08537.1"/>
    <property type="molecule type" value="Genomic_DNA"/>
</dbReference>
<proteinExistence type="predicted"/>
<dbReference type="InterPro" id="IPR006694">
    <property type="entry name" value="Fatty_acid_hydroxylase"/>
</dbReference>
<dbReference type="AlphaFoldDB" id="A0A1L9Q448"/>
<dbReference type="GO" id="GO:0016491">
    <property type="term" value="F:oxidoreductase activity"/>
    <property type="evidence" value="ECO:0007669"/>
    <property type="project" value="InterPro"/>
</dbReference>
<evidence type="ECO:0000313" key="7">
    <source>
        <dbReference type="EMBL" id="OJJ08537.1"/>
    </source>
</evidence>
<dbReference type="InterPro" id="IPR050307">
    <property type="entry name" value="Sterol_Desaturase_Related"/>
</dbReference>
<organism evidence="7 8">
    <name type="scientific">Aspergillus versicolor CBS 583.65</name>
    <dbReference type="NCBI Taxonomy" id="1036611"/>
    <lineage>
        <taxon>Eukaryota</taxon>
        <taxon>Fungi</taxon>
        <taxon>Dikarya</taxon>
        <taxon>Ascomycota</taxon>
        <taxon>Pezizomycotina</taxon>
        <taxon>Eurotiomycetes</taxon>
        <taxon>Eurotiomycetidae</taxon>
        <taxon>Eurotiales</taxon>
        <taxon>Aspergillaceae</taxon>
        <taxon>Aspergillus</taxon>
        <taxon>Aspergillus subgen. Nidulantes</taxon>
    </lineage>
</organism>
<evidence type="ECO:0000256" key="1">
    <source>
        <dbReference type="ARBA" id="ARBA00004370"/>
    </source>
</evidence>
<evidence type="ECO:0000259" key="6">
    <source>
        <dbReference type="Pfam" id="PF04116"/>
    </source>
</evidence>